<dbReference type="EnsemblMetazoa" id="GAUT014914-RA">
    <property type="protein sequence ID" value="GAUT014914-PA"/>
    <property type="gene ID" value="GAUT014914"/>
</dbReference>
<dbReference type="InterPro" id="IPR035810">
    <property type="entry name" value="PEBP_euk"/>
</dbReference>
<evidence type="ECO:0000313" key="2">
    <source>
        <dbReference type="Proteomes" id="UP000078200"/>
    </source>
</evidence>
<dbReference type="Gene3D" id="3.90.280.10">
    <property type="entry name" value="PEBP-like"/>
    <property type="match status" value="1"/>
</dbReference>
<dbReference type="Proteomes" id="UP000078200">
    <property type="component" value="Unassembled WGS sequence"/>
</dbReference>
<protein>
    <recommendedName>
        <fullName evidence="3">Phosphatidylethanolamine-binding protein</fullName>
    </recommendedName>
</protein>
<accession>A0A1A9UTM6</accession>
<keyword evidence="2" id="KW-1185">Reference proteome</keyword>
<sequence length="187" mass="20911">MTDVEIDMIFLSHKSVPNVVPAPPKQFLSVSYAGGRTVDKGGELTPTQVKTPPTISWDASDNTFYTIILTDPDAPSRKNPTNREYQHWVVTNIPGNAIDKGEVITAYVGSGPPEGTGLHRYVFLLYKQPMKMKFDEERIPKNSGRGRARFSAAKFAKKHKMTELVAGNFFQAQWDDYVPTVHKQLKG</sequence>
<organism evidence="1 2">
    <name type="scientific">Glossina austeni</name>
    <name type="common">Savannah tsetse fly</name>
    <dbReference type="NCBI Taxonomy" id="7395"/>
    <lineage>
        <taxon>Eukaryota</taxon>
        <taxon>Metazoa</taxon>
        <taxon>Ecdysozoa</taxon>
        <taxon>Arthropoda</taxon>
        <taxon>Hexapoda</taxon>
        <taxon>Insecta</taxon>
        <taxon>Pterygota</taxon>
        <taxon>Neoptera</taxon>
        <taxon>Endopterygota</taxon>
        <taxon>Diptera</taxon>
        <taxon>Brachycera</taxon>
        <taxon>Muscomorpha</taxon>
        <taxon>Hippoboscoidea</taxon>
        <taxon>Glossinidae</taxon>
        <taxon>Glossina</taxon>
    </lineage>
</organism>
<dbReference type="CDD" id="cd00866">
    <property type="entry name" value="PEBP_euk"/>
    <property type="match status" value="1"/>
</dbReference>
<evidence type="ECO:0008006" key="3">
    <source>
        <dbReference type="Google" id="ProtNLM"/>
    </source>
</evidence>
<dbReference type="VEuPathDB" id="VectorBase:GAUT014914"/>
<dbReference type="AlphaFoldDB" id="A0A1A9UTM6"/>
<dbReference type="InterPro" id="IPR036610">
    <property type="entry name" value="PEBP-like_sf"/>
</dbReference>
<dbReference type="SUPFAM" id="SSF49777">
    <property type="entry name" value="PEBP-like"/>
    <property type="match status" value="1"/>
</dbReference>
<dbReference type="PANTHER" id="PTHR11362">
    <property type="entry name" value="PHOSPHATIDYLETHANOLAMINE-BINDING PROTEIN"/>
    <property type="match status" value="1"/>
</dbReference>
<name>A0A1A9UTM6_GLOAU</name>
<dbReference type="PANTHER" id="PTHR11362:SF82">
    <property type="entry name" value="PHOSPHATIDYLETHANOLAMINE-BINDING PROTEIN 4"/>
    <property type="match status" value="1"/>
</dbReference>
<proteinExistence type="predicted"/>
<dbReference type="Pfam" id="PF01161">
    <property type="entry name" value="PBP"/>
    <property type="match status" value="1"/>
</dbReference>
<dbReference type="STRING" id="7395.A0A1A9UTM6"/>
<evidence type="ECO:0000313" key="1">
    <source>
        <dbReference type="EnsemblMetazoa" id="GAUT014914-PA"/>
    </source>
</evidence>
<reference evidence="1" key="1">
    <citation type="submission" date="2020-05" db="UniProtKB">
        <authorList>
            <consortium name="EnsemblMetazoa"/>
        </authorList>
    </citation>
    <scope>IDENTIFICATION</scope>
    <source>
        <strain evidence="1">TTRI</strain>
    </source>
</reference>
<dbReference type="InterPro" id="IPR008914">
    <property type="entry name" value="PEBP"/>
</dbReference>